<reference evidence="4" key="1">
    <citation type="journal article" date="2019" name="Int. J. Syst. Evol. Microbiol.">
        <title>The Global Catalogue of Microorganisms (GCM) 10K type strain sequencing project: providing services to taxonomists for standard genome sequencing and annotation.</title>
        <authorList>
            <consortium name="The Broad Institute Genomics Platform"/>
            <consortium name="The Broad Institute Genome Sequencing Center for Infectious Disease"/>
            <person name="Wu L."/>
            <person name="Ma J."/>
        </authorList>
    </citation>
    <scope>NUCLEOTIDE SEQUENCE [LARGE SCALE GENOMIC DNA]</scope>
    <source>
        <strain evidence="4">JCM 3115</strain>
    </source>
</reference>
<gene>
    <name evidence="3" type="ORF">GCM10010140_19530</name>
</gene>
<dbReference type="Proteomes" id="UP000611554">
    <property type="component" value="Unassembled WGS sequence"/>
</dbReference>
<evidence type="ECO:0000313" key="4">
    <source>
        <dbReference type="Proteomes" id="UP000611554"/>
    </source>
</evidence>
<feature type="chain" id="PRO_5045559299" description="Secreted protein" evidence="2">
    <location>
        <begin position="20"/>
        <end position="103"/>
    </location>
</feature>
<sequence>MATAAAVSRSALAVVPPFAVPAGPSAASIVYVIPRPSRFRPRRPSHRPVIRLPRQGEPATPVQLSGRGVGGPGRRVHREKPRPPAGRTDDRRTASPAGETGGR</sequence>
<organism evidence="3 4">
    <name type="scientific">Streptosporangium pseudovulgare</name>
    <dbReference type="NCBI Taxonomy" id="35765"/>
    <lineage>
        <taxon>Bacteria</taxon>
        <taxon>Bacillati</taxon>
        <taxon>Actinomycetota</taxon>
        <taxon>Actinomycetes</taxon>
        <taxon>Streptosporangiales</taxon>
        <taxon>Streptosporangiaceae</taxon>
        <taxon>Streptosporangium</taxon>
    </lineage>
</organism>
<proteinExistence type="predicted"/>
<protein>
    <recommendedName>
        <fullName evidence="5">Secreted protein</fullName>
    </recommendedName>
</protein>
<evidence type="ECO:0000256" key="1">
    <source>
        <dbReference type="SAM" id="MobiDB-lite"/>
    </source>
</evidence>
<dbReference type="EMBL" id="BMQJ01000003">
    <property type="protein sequence ID" value="GGP89654.1"/>
    <property type="molecule type" value="Genomic_DNA"/>
</dbReference>
<keyword evidence="4" id="KW-1185">Reference proteome</keyword>
<feature type="compositionally biased region" description="Basic residues" evidence="1">
    <location>
        <begin position="38"/>
        <end position="49"/>
    </location>
</feature>
<comment type="caution">
    <text evidence="3">The sequence shown here is derived from an EMBL/GenBank/DDBJ whole genome shotgun (WGS) entry which is preliminary data.</text>
</comment>
<feature type="region of interest" description="Disordered" evidence="1">
    <location>
        <begin position="38"/>
        <end position="103"/>
    </location>
</feature>
<accession>A0ABQ2QRA8</accession>
<evidence type="ECO:0000256" key="2">
    <source>
        <dbReference type="SAM" id="SignalP"/>
    </source>
</evidence>
<name>A0ABQ2QRA8_9ACTN</name>
<feature type="signal peptide" evidence="2">
    <location>
        <begin position="1"/>
        <end position="19"/>
    </location>
</feature>
<evidence type="ECO:0000313" key="3">
    <source>
        <dbReference type="EMBL" id="GGP89654.1"/>
    </source>
</evidence>
<keyword evidence="2" id="KW-0732">Signal</keyword>
<evidence type="ECO:0008006" key="5">
    <source>
        <dbReference type="Google" id="ProtNLM"/>
    </source>
</evidence>